<evidence type="ECO:0000256" key="12">
    <source>
        <dbReference type="PIRSR" id="PIRSR610347-3"/>
    </source>
</evidence>
<accession>A0A8W7Q2M6</accession>
<dbReference type="VEuPathDB" id="VectorBase:ACON2_041564"/>
<dbReference type="GO" id="GO:0003697">
    <property type="term" value="F:single-stranded DNA binding"/>
    <property type="evidence" value="ECO:0007669"/>
    <property type="project" value="TreeGrafter"/>
</dbReference>
<evidence type="ECO:0000259" key="14">
    <source>
        <dbReference type="Pfam" id="PF10283"/>
    </source>
</evidence>
<dbReference type="Gene3D" id="3.30.870.10">
    <property type="entry name" value="Endonuclease Chain A"/>
    <property type="match status" value="2"/>
</dbReference>
<protein>
    <recommendedName>
        <fullName evidence="9">Mitochondrial genome maintenance exonuclease 1</fullName>
        <ecNumber evidence="9">3.1.-.-</ecNumber>
    </recommendedName>
</protein>
<evidence type="ECO:0000256" key="5">
    <source>
        <dbReference type="ARBA" id="ARBA00022801"/>
    </source>
</evidence>
<evidence type="ECO:0000256" key="10">
    <source>
        <dbReference type="PIRSR" id="PIRSR610347-1"/>
    </source>
</evidence>
<keyword evidence="9" id="KW-0496">Mitochondrion</keyword>
<feature type="domain" description="PBZ-type" evidence="14">
    <location>
        <begin position="377"/>
        <end position="400"/>
    </location>
</feature>
<evidence type="ECO:0000256" key="13">
    <source>
        <dbReference type="SAM" id="MobiDB-lite"/>
    </source>
</evidence>
<feature type="region of interest" description="Disordered" evidence="13">
    <location>
        <begin position="501"/>
        <end position="537"/>
    </location>
</feature>
<dbReference type="GO" id="GO:0005634">
    <property type="term" value="C:nucleus"/>
    <property type="evidence" value="ECO:0007669"/>
    <property type="project" value="UniProtKB-SubCell"/>
</dbReference>
<feature type="binding site" evidence="11">
    <location>
        <position position="670"/>
    </location>
    <ligand>
        <name>substrate</name>
    </ligand>
</feature>
<feature type="site" description="Interaction with DNA" evidence="12">
    <location>
        <position position="920"/>
    </location>
</feature>
<keyword evidence="3 9" id="KW-0540">Nuclease</keyword>
<comment type="similarity">
    <text evidence="9">Belongs to the MGME1 family.</text>
</comment>
<dbReference type="HAMAP" id="MF_03030">
    <property type="entry name" value="MGME1"/>
    <property type="match status" value="1"/>
</dbReference>
<comment type="subcellular location">
    <subcellularLocation>
        <location evidence="9">Mitochondrion</location>
    </subcellularLocation>
    <subcellularLocation>
        <location evidence="1">Nucleus</location>
    </subcellularLocation>
</comment>
<evidence type="ECO:0000256" key="9">
    <source>
        <dbReference type="HAMAP-Rule" id="MF_03030"/>
    </source>
</evidence>
<proteinExistence type="inferred from homology"/>
<feature type="compositionally biased region" description="Low complexity" evidence="13">
    <location>
        <begin position="465"/>
        <end position="477"/>
    </location>
</feature>
<dbReference type="GO" id="GO:0017005">
    <property type="term" value="F:3'-tyrosyl-DNA phosphodiesterase activity"/>
    <property type="evidence" value="ECO:0007669"/>
    <property type="project" value="TreeGrafter"/>
</dbReference>
<dbReference type="EC" id="3.1.-.-" evidence="9"/>
<evidence type="ECO:0000256" key="8">
    <source>
        <dbReference type="ARBA" id="ARBA00023242"/>
    </source>
</evidence>
<dbReference type="InterPro" id="IPR019406">
    <property type="entry name" value="APLF_PBZ"/>
</dbReference>
<keyword evidence="4" id="KW-0227">DNA damage</keyword>
<dbReference type="Pfam" id="PF06087">
    <property type="entry name" value="Tyr-DNA_phospho"/>
    <property type="match status" value="1"/>
</dbReference>
<dbReference type="SUPFAM" id="SSF56024">
    <property type="entry name" value="Phospholipase D/nuclease"/>
    <property type="match status" value="2"/>
</dbReference>
<dbReference type="AlphaFoldDB" id="A0A8W7Q2M6"/>
<evidence type="ECO:0000256" key="7">
    <source>
        <dbReference type="ARBA" id="ARBA00023204"/>
    </source>
</evidence>
<feature type="binding site" evidence="11">
    <location>
        <position position="899"/>
    </location>
    <ligand>
        <name>substrate</name>
    </ligand>
</feature>
<evidence type="ECO:0000256" key="3">
    <source>
        <dbReference type="ARBA" id="ARBA00022722"/>
    </source>
</evidence>
<keyword evidence="6 9" id="KW-0269">Exonuclease</keyword>
<sequence length="997" mass="112430">LFTNKAFFLSCKILVQKLYFPLKMLKIFIVRGFSTVVKRPKVKLSKADVIKRLNYENKALFGAVIKPTAKRKTKTKSTEQVTLPKTTAHPVVESEYTSEIFWQSRNFSRVKTPNGDGGENEPYSTGLVIPFTDKELQAITKFPLVPSDRGIVESQWKLHEQHESDQYKSPSVNRILSATMPEASRQALIRWKTSKIAELGEEGFQLLQKEIFARGSTLHATLETWLSGCDPSEEAIEKTGILWRSVSGALKDVERPAKLIEQKLYHPYLHYNGVVDCITSIKGHYHVIEWKTSDNPKTSVGATYDAPVQLCAYLGALQANGEHCDSRIQKGAIFVAYTSGKPANVHILEPSEMRRYWLQWLHRVQEYWTRYRDAPTKECQYGGDCYRVNPVHFREYAHPHIEKLLVKAASLSMVEIPDDVKVNKSVFTEQLKIVSSLFPHLSCDSTNPEKKPKQEPTTSKPPPVVASAGAVPSGSVPKANPKPSSADNKNSIEALFAERRAKMQATQQSKPAPESVVPAKQETYTPNRPTTSNNTGISLQKALPRDINSYFPVVAPRGQMAQKLAAAAPYNFFLTTITASKPTHAEPLSVTFQELLDSSLGELECSVQMNFMVDIGWLLAHYFFAGYENVPLLILYGDETPELRMVSQKKPNVTAVKVEIKTPFGVHHTKMGLYGYRDGSMRVVVSTANLYEDDWHNRTQGLWISPRLPAVPEGSDTTYGESRSDFRSSLLTYLDAYKLPQLQPWMARIRKTDFSDVKVFLVASVPGGHTNTAKGPLWGHPRLGYLLSQHAAPIDDSCPLVAQSSSIGSLGPSPESWVLGEIMASFRKDSAPVGIRRLPGFRMIYPSFSNVRQSHDGMMGGGCLPYVRSTHVKQEWLKDYLQQWCSRARHRNKAMPHIKTYCRWSHRGLYWFLLTSANLSKAAWGVYNKTGRFEKPLRINSYEAGVLFLPKLLLDENFFPMEANKKHPQFPMPYDVPTIPYAPEDTPFFMDYLTQHK</sequence>
<comment type="similarity">
    <text evidence="2">Belongs to the tyrosyl-DNA phosphodiesterase family.</text>
</comment>
<dbReference type="GO" id="GO:0043504">
    <property type="term" value="P:mitochondrial DNA repair"/>
    <property type="evidence" value="ECO:0007669"/>
    <property type="project" value="UniProtKB-UniRule"/>
</dbReference>
<evidence type="ECO:0000256" key="11">
    <source>
        <dbReference type="PIRSR" id="PIRSR610347-2"/>
    </source>
</evidence>
<dbReference type="Gene3D" id="3.90.320.10">
    <property type="match status" value="1"/>
</dbReference>
<dbReference type="PANTHER" id="PTHR12415:SF0">
    <property type="entry name" value="TYROSYL-DNA PHOSPHODIESTERASE 1"/>
    <property type="match status" value="1"/>
</dbReference>
<feature type="region of interest" description="Disordered" evidence="13">
    <location>
        <begin position="442"/>
        <end position="488"/>
    </location>
</feature>
<keyword evidence="7" id="KW-0234">DNA repair</keyword>
<evidence type="ECO:0000256" key="6">
    <source>
        <dbReference type="ARBA" id="ARBA00022839"/>
    </source>
</evidence>
<feature type="active site" description="Proton donor/acceptor" evidence="10">
    <location>
        <position position="897"/>
    </location>
</feature>
<feature type="active site" description="Nucleophile" evidence="10">
    <location>
        <position position="668"/>
    </location>
</feature>
<dbReference type="GO" id="GO:0005739">
    <property type="term" value="C:mitochondrion"/>
    <property type="evidence" value="ECO:0007669"/>
    <property type="project" value="UniProtKB-SubCell"/>
</dbReference>
<dbReference type="Proteomes" id="UP000075882">
    <property type="component" value="Unassembled WGS sequence"/>
</dbReference>
<dbReference type="GO" id="GO:0008297">
    <property type="term" value="F:single-stranded DNA exodeoxyribonuclease activity"/>
    <property type="evidence" value="ECO:0007669"/>
    <property type="project" value="UniProtKB-UniRule"/>
</dbReference>
<dbReference type="PANTHER" id="PTHR12415">
    <property type="entry name" value="TYROSYL-DNA PHOSPHODIESTERASE 1"/>
    <property type="match status" value="1"/>
</dbReference>
<evidence type="ECO:0000256" key="1">
    <source>
        <dbReference type="ARBA" id="ARBA00004123"/>
    </source>
</evidence>
<dbReference type="InterPro" id="IPR011604">
    <property type="entry name" value="PDDEXK-like_dom_sf"/>
</dbReference>
<feature type="active site" evidence="9">
    <location>
        <position position="291"/>
    </location>
</feature>
<dbReference type="InterPro" id="IPR010347">
    <property type="entry name" value="Tdp1"/>
</dbReference>
<comment type="function">
    <text evidence="9">Metal-dependent single-stranded DNA (ssDNA) exonuclease involved in mitochondrial genome maintenance.</text>
</comment>
<evidence type="ECO:0000256" key="4">
    <source>
        <dbReference type="ARBA" id="ARBA00022763"/>
    </source>
</evidence>
<dbReference type="CDD" id="cd09193">
    <property type="entry name" value="PLDc_mTdp1_1"/>
    <property type="match status" value="1"/>
</dbReference>
<feature type="compositionally biased region" description="Polar residues" evidence="13">
    <location>
        <begin position="522"/>
        <end position="537"/>
    </location>
</feature>
<keyword evidence="8" id="KW-0539">Nucleus</keyword>
<evidence type="ECO:0000256" key="2">
    <source>
        <dbReference type="ARBA" id="ARBA00010205"/>
    </source>
</evidence>
<dbReference type="FunFam" id="3.30.870.10:FF:000039">
    <property type="entry name" value="Probable tyrosyl-DNA phosphodiesterase"/>
    <property type="match status" value="1"/>
</dbReference>
<organism evidence="15">
    <name type="scientific">Anopheles coluzzii</name>
    <name type="common">African malaria mosquito</name>
    <dbReference type="NCBI Taxonomy" id="1518534"/>
    <lineage>
        <taxon>Eukaryota</taxon>
        <taxon>Metazoa</taxon>
        <taxon>Ecdysozoa</taxon>
        <taxon>Arthropoda</taxon>
        <taxon>Hexapoda</taxon>
        <taxon>Insecta</taxon>
        <taxon>Pterygota</taxon>
        <taxon>Neoptera</taxon>
        <taxon>Endopterygota</taxon>
        <taxon>Diptera</taxon>
        <taxon>Nematocera</taxon>
        <taxon>Culicoidea</taxon>
        <taxon>Culicidae</taxon>
        <taxon>Anophelinae</taxon>
        <taxon>Anopheles</taxon>
    </lineage>
</organism>
<dbReference type="FunFam" id="3.30.870.10:FF:000051">
    <property type="entry name" value="Probable tyrosyl-DNA phosphodiesterase"/>
    <property type="match status" value="1"/>
</dbReference>
<feature type="active site" evidence="9">
    <location>
        <position position="289"/>
    </location>
</feature>
<reference evidence="15" key="1">
    <citation type="submission" date="2022-08" db="UniProtKB">
        <authorList>
            <consortium name="EnsemblMetazoa"/>
        </authorList>
    </citation>
    <scope>IDENTIFICATION</scope>
</reference>
<dbReference type="Pfam" id="PF10283">
    <property type="entry name" value="zf-CCHH"/>
    <property type="match status" value="1"/>
</dbReference>
<feature type="active site" evidence="9">
    <location>
        <position position="276"/>
    </location>
</feature>
<name>A0A8W7Q2M6_ANOCL</name>
<dbReference type="EnsemblMetazoa" id="ACOM041768-RA">
    <property type="protein sequence ID" value="ACOM041768-PA.1"/>
    <property type="gene ID" value="ACOM041768"/>
</dbReference>
<evidence type="ECO:0000313" key="15">
    <source>
        <dbReference type="EnsemblMetazoa" id="ACOM041768-PA.1"/>
    </source>
</evidence>
<keyword evidence="5 9" id="KW-0378">Hydrolase</keyword>
<dbReference type="GO" id="GO:0003690">
    <property type="term" value="F:double-stranded DNA binding"/>
    <property type="evidence" value="ECO:0007669"/>
    <property type="project" value="TreeGrafter"/>
</dbReference>